<evidence type="ECO:0000313" key="2">
    <source>
        <dbReference type="Proteomes" id="UP000826012"/>
    </source>
</evidence>
<protein>
    <submittedName>
        <fullName evidence="1">Lactoylglutathione lyase</fullName>
    </submittedName>
</protein>
<name>A0ABM7SSY9_9MYCO</name>
<reference evidence="1 2" key="1">
    <citation type="submission" date="2021-07" db="EMBL/GenBank/DDBJ databases">
        <title>Complete genome sequence of nontuberculous Mycobacterium sp. TY59.</title>
        <authorList>
            <person name="Fukushima K."/>
        </authorList>
    </citation>
    <scope>NUCLEOTIDE SEQUENCE [LARGE SCALE GENOMIC DNA]</scope>
    <source>
        <strain evidence="1 2">TY59</strain>
    </source>
</reference>
<organism evidence="1 2">
    <name type="scientific">Mycobacterium senriense</name>
    <dbReference type="NCBI Taxonomy" id="2775496"/>
    <lineage>
        <taxon>Bacteria</taxon>
        <taxon>Bacillati</taxon>
        <taxon>Actinomycetota</taxon>
        <taxon>Actinomycetes</taxon>
        <taxon>Mycobacteriales</taxon>
        <taxon>Mycobacteriaceae</taxon>
        <taxon>Mycobacterium</taxon>
        <taxon>Mycobacterium avium complex (MAC)</taxon>
    </lineage>
</organism>
<gene>
    <name evidence="1" type="ORF">MTY59_43280</name>
</gene>
<keyword evidence="2" id="KW-1185">Reference proteome</keyword>
<dbReference type="GO" id="GO:0016829">
    <property type="term" value="F:lyase activity"/>
    <property type="evidence" value="ECO:0007669"/>
    <property type="project" value="UniProtKB-KW"/>
</dbReference>
<dbReference type="Gene3D" id="3.10.180.10">
    <property type="entry name" value="2,3-Dihydroxybiphenyl 1,2-Dioxygenase, domain 1"/>
    <property type="match status" value="1"/>
</dbReference>
<proteinExistence type="predicted"/>
<sequence>MFIRRFDGANGSSWQIYRALSGGPGTRLFCEAMTLPVQSPTQIAWVTADLDATETALTGLLGARKWVRIPDVHFAPDACSYHGRPADFFASISLSYLGDMQLELIQPVRGENIYSDFLSECGPGLHHICMEVESPERLEAAVTEAAERGAVVVQRGAMPGGIQFAYLSAPQAAVPYVELAYVSPEMRAFYDYIKKEQR</sequence>
<dbReference type="Proteomes" id="UP000826012">
    <property type="component" value="Chromosome"/>
</dbReference>
<accession>A0ABM7SSY9</accession>
<dbReference type="EMBL" id="AP024828">
    <property type="protein sequence ID" value="BCZ24473.1"/>
    <property type="molecule type" value="Genomic_DNA"/>
</dbReference>
<dbReference type="SUPFAM" id="SSF54593">
    <property type="entry name" value="Glyoxalase/Bleomycin resistance protein/Dihydroxybiphenyl dioxygenase"/>
    <property type="match status" value="1"/>
</dbReference>
<evidence type="ECO:0000313" key="1">
    <source>
        <dbReference type="EMBL" id="BCZ24473.1"/>
    </source>
</evidence>
<dbReference type="InterPro" id="IPR029068">
    <property type="entry name" value="Glyas_Bleomycin-R_OHBP_Dase"/>
</dbReference>
<reference evidence="1 2" key="2">
    <citation type="submission" date="2021-07" db="EMBL/GenBank/DDBJ databases">
        <authorList>
            <person name="Matsumoto Y."/>
            <person name="Motooka D."/>
            <person name="Nakamura S."/>
        </authorList>
    </citation>
    <scope>NUCLEOTIDE SEQUENCE [LARGE SCALE GENOMIC DNA]</scope>
    <source>
        <strain evidence="1 2">TY59</strain>
    </source>
</reference>
<dbReference type="Pfam" id="PF13669">
    <property type="entry name" value="Glyoxalase_4"/>
    <property type="match status" value="1"/>
</dbReference>
<keyword evidence="1" id="KW-0456">Lyase</keyword>